<accession>A0AAV3IGV4</accession>
<comment type="caution">
    <text evidence="2">The sequence shown here is derived from an EMBL/GenBank/DDBJ whole genome shotgun (WGS) entry which is preliminary data.</text>
</comment>
<evidence type="ECO:0000256" key="1">
    <source>
        <dbReference type="SAM" id="Phobius"/>
    </source>
</evidence>
<protein>
    <submittedName>
        <fullName evidence="2">Uncharacterized protein</fullName>
    </submittedName>
</protein>
<feature type="transmembrane region" description="Helical" evidence="1">
    <location>
        <begin position="21"/>
        <end position="45"/>
    </location>
</feature>
<keyword evidence="1" id="KW-0812">Transmembrane</keyword>
<name>A0AAV3IGV4_HELPX</name>
<dbReference type="EMBL" id="APDF01000009">
    <property type="protein sequence ID" value="EMG97068.1"/>
    <property type="molecule type" value="Genomic_DNA"/>
</dbReference>
<evidence type="ECO:0000313" key="2">
    <source>
        <dbReference type="EMBL" id="EMG97068.1"/>
    </source>
</evidence>
<gene>
    <name evidence="2" type="ORF">HMPREF1401_00241</name>
</gene>
<sequence>MGSFWVAFSLRDGIFSTIFSFILWVVLGYNILAIVFSGGGVFSLLEPFFVGNIDHLVLFGHAWGSKTKGNGTTYQ</sequence>
<organism evidence="2 3">
    <name type="scientific">Helicobacter pylori GAM120Ai</name>
    <dbReference type="NCBI Taxonomy" id="1159029"/>
    <lineage>
        <taxon>Bacteria</taxon>
        <taxon>Pseudomonadati</taxon>
        <taxon>Campylobacterota</taxon>
        <taxon>Epsilonproteobacteria</taxon>
        <taxon>Campylobacterales</taxon>
        <taxon>Helicobacteraceae</taxon>
        <taxon>Helicobacter</taxon>
    </lineage>
</organism>
<reference evidence="2 3" key="1">
    <citation type="submission" date="2012-11" db="EMBL/GenBank/DDBJ databases">
        <authorList>
            <person name="Weinstock G."/>
            <person name="Sodergren E."/>
            <person name="Lobos E.A."/>
            <person name="Fulton L."/>
            <person name="Fulton R."/>
            <person name="Courtney L."/>
            <person name="Fronick C."/>
            <person name="O'Laughlin M."/>
            <person name="Godfrey J."/>
            <person name="Wilson R.M."/>
            <person name="Miner T."/>
            <person name="Farmer C."/>
            <person name="Delehaunty K."/>
            <person name="Cordes M."/>
            <person name="Minx P."/>
            <person name="Tomlinson C."/>
            <person name="Chen J."/>
            <person name="Wollam A."/>
            <person name="Pepin K.H."/>
            <person name="Bhonagiri V."/>
            <person name="Zhang X."/>
            <person name="Suruliraj S."/>
            <person name="Antonio M."/>
            <person name="Secka O."/>
            <person name="Thomas J."/>
            <person name="Warren W."/>
            <person name="Mitreva M."/>
            <person name="Mardis E.R."/>
            <person name="Wilson R.K."/>
        </authorList>
    </citation>
    <scope>NUCLEOTIDE SEQUENCE [LARGE SCALE GENOMIC DNA]</scope>
    <source>
        <strain evidence="2 3">GAM120Ai</strain>
    </source>
</reference>
<keyword evidence="1" id="KW-1133">Transmembrane helix</keyword>
<evidence type="ECO:0000313" key="3">
    <source>
        <dbReference type="Proteomes" id="UP000012012"/>
    </source>
</evidence>
<keyword evidence="1" id="KW-0472">Membrane</keyword>
<proteinExistence type="predicted"/>
<dbReference type="AlphaFoldDB" id="A0AAV3IGV4"/>
<dbReference type="Proteomes" id="UP000012012">
    <property type="component" value="Unassembled WGS sequence"/>
</dbReference>